<evidence type="ECO:0000256" key="1">
    <source>
        <dbReference type="ARBA" id="ARBA00023015"/>
    </source>
</evidence>
<organism evidence="4 5">
    <name type="scientific">Cirrhinus mrigala</name>
    <name type="common">Mrigala</name>
    <dbReference type="NCBI Taxonomy" id="683832"/>
    <lineage>
        <taxon>Eukaryota</taxon>
        <taxon>Metazoa</taxon>
        <taxon>Chordata</taxon>
        <taxon>Craniata</taxon>
        <taxon>Vertebrata</taxon>
        <taxon>Euteleostomi</taxon>
        <taxon>Actinopterygii</taxon>
        <taxon>Neopterygii</taxon>
        <taxon>Teleostei</taxon>
        <taxon>Ostariophysi</taxon>
        <taxon>Cypriniformes</taxon>
        <taxon>Cyprinidae</taxon>
        <taxon>Labeoninae</taxon>
        <taxon>Labeonini</taxon>
        <taxon>Cirrhinus</taxon>
    </lineage>
</organism>
<feature type="non-terminal residue" evidence="4">
    <location>
        <position position="69"/>
    </location>
</feature>
<evidence type="ECO:0000256" key="2">
    <source>
        <dbReference type="ARBA" id="ARBA00023163"/>
    </source>
</evidence>
<dbReference type="Proteomes" id="UP001529510">
    <property type="component" value="Unassembled WGS sequence"/>
</dbReference>
<evidence type="ECO:0000256" key="3">
    <source>
        <dbReference type="ARBA" id="ARBA00023170"/>
    </source>
</evidence>
<accession>A0ABD0NK16</accession>
<keyword evidence="5" id="KW-1185">Reference proteome</keyword>
<dbReference type="EMBL" id="JAMKFB020000021">
    <property type="protein sequence ID" value="KAL0162069.1"/>
    <property type="molecule type" value="Genomic_DNA"/>
</dbReference>
<proteinExistence type="predicted"/>
<keyword evidence="2" id="KW-0804">Transcription</keyword>
<sequence>EQAPALSDERLCSLVPKAMPQLVPTMLSLLKAIEPEIIYAGYDSTIPDTSTRLMTTLNRLGVKWAKALP</sequence>
<feature type="non-terminal residue" evidence="4">
    <location>
        <position position="1"/>
    </location>
</feature>
<name>A0ABD0NK16_CIRMR</name>
<evidence type="ECO:0000313" key="4">
    <source>
        <dbReference type="EMBL" id="KAL0162069.1"/>
    </source>
</evidence>
<comment type="caution">
    <text evidence="4">The sequence shown here is derived from an EMBL/GenBank/DDBJ whole genome shotgun (WGS) entry which is preliminary data.</text>
</comment>
<evidence type="ECO:0000313" key="5">
    <source>
        <dbReference type="Proteomes" id="UP001529510"/>
    </source>
</evidence>
<reference evidence="4 5" key="1">
    <citation type="submission" date="2024-05" db="EMBL/GenBank/DDBJ databases">
        <title>Genome sequencing and assembly of Indian major carp, Cirrhinus mrigala (Hamilton, 1822).</title>
        <authorList>
            <person name="Mohindra V."/>
            <person name="Chowdhury L.M."/>
            <person name="Lal K."/>
            <person name="Jena J.K."/>
        </authorList>
    </citation>
    <scope>NUCLEOTIDE SEQUENCE [LARGE SCALE GENOMIC DNA]</scope>
    <source>
        <strain evidence="4">CM1030</strain>
        <tissue evidence="4">Blood</tissue>
    </source>
</reference>
<dbReference type="AlphaFoldDB" id="A0ABD0NK16"/>
<dbReference type="SUPFAM" id="SSF48508">
    <property type="entry name" value="Nuclear receptor ligand-binding domain"/>
    <property type="match status" value="1"/>
</dbReference>
<keyword evidence="1" id="KW-0805">Transcription regulation</keyword>
<dbReference type="InterPro" id="IPR035500">
    <property type="entry name" value="NHR-like_dom_sf"/>
</dbReference>
<gene>
    <name evidence="4" type="ORF">M9458_041465</name>
</gene>
<protein>
    <submittedName>
        <fullName evidence="4">Uncharacterized protein</fullName>
    </submittedName>
</protein>
<dbReference type="Gene3D" id="1.10.565.10">
    <property type="entry name" value="Retinoid X Receptor"/>
    <property type="match status" value="1"/>
</dbReference>
<keyword evidence="3" id="KW-0675">Receptor</keyword>